<comment type="caution">
    <text evidence="1">The sequence shown here is derived from an EMBL/GenBank/DDBJ whole genome shotgun (WGS) entry which is preliminary data.</text>
</comment>
<dbReference type="EMBL" id="JAOSHN010000005">
    <property type="protein sequence ID" value="MCU7379146.1"/>
    <property type="molecule type" value="Genomic_DNA"/>
</dbReference>
<gene>
    <name evidence="1" type="ORF">OBO34_12395</name>
</gene>
<sequence>MKKTYNKKSIAICILILLIIGLSIEVYKFVKTNTGIIVWDYQIACDAFSTARERLDEGQMTDEQIALELAGETFQPIWQTRDLTKPLLIRSKWYSDNLYNFLFACSAAGDLSDQELKAAISKIEDVSEELNLIEWGDIRANESWTGQKTAIFETIEKVDKILEDY</sequence>
<evidence type="ECO:0000313" key="2">
    <source>
        <dbReference type="Proteomes" id="UP001065549"/>
    </source>
</evidence>
<protein>
    <submittedName>
        <fullName evidence="1">Uncharacterized protein</fullName>
    </submittedName>
</protein>
<name>A0A9J6QSI8_9FIRM</name>
<reference evidence="1" key="1">
    <citation type="submission" date="2022-09" db="EMBL/GenBank/DDBJ databases">
        <title>Culturomic study of gut microbiota in children with autism spectrum disorder.</title>
        <authorList>
            <person name="Efimov B.A."/>
            <person name="Chaplin A.V."/>
            <person name="Sokolova S.R."/>
            <person name="Pikina A.P."/>
            <person name="Korzhanova M."/>
            <person name="Belova V."/>
            <person name="Korostin D."/>
        </authorList>
    </citation>
    <scope>NUCLEOTIDE SEQUENCE</scope>
    <source>
        <strain evidence="1">ASD5510</strain>
    </source>
</reference>
<accession>A0A9J6QSI8</accession>
<dbReference type="RefSeq" id="WP_148397335.1">
    <property type="nucleotide sequence ID" value="NZ_JAJAGH010000014.1"/>
</dbReference>
<organism evidence="1 2">
    <name type="scientific">Hominibacterium faecale</name>
    <dbReference type="NCBI Taxonomy" id="2839743"/>
    <lineage>
        <taxon>Bacteria</taxon>
        <taxon>Bacillati</taxon>
        <taxon>Bacillota</taxon>
        <taxon>Clostridia</taxon>
        <taxon>Peptostreptococcales</taxon>
        <taxon>Anaerovoracaceae</taxon>
        <taxon>Hominibacterium</taxon>
    </lineage>
</organism>
<keyword evidence="2" id="KW-1185">Reference proteome</keyword>
<dbReference type="AlphaFoldDB" id="A0A9J6QSI8"/>
<evidence type="ECO:0000313" key="1">
    <source>
        <dbReference type="EMBL" id="MCU7379146.1"/>
    </source>
</evidence>
<dbReference type="Proteomes" id="UP001065549">
    <property type="component" value="Unassembled WGS sequence"/>
</dbReference>
<proteinExistence type="predicted"/>